<dbReference type="Gramene" id="fgenesh1_pm.C_scaffold_2000623">
    <property type="protein sequence ID" value="fgenesh1_pm.C_scaffold_2000623"/>
    <property type="gene ID" value="fgenesh1_pm.C_scaffold_2000623"/>
</dbReference>
<sequence length="100" mass="10736">MKDNFVNLLHHGYSSWLKSVNNSSKPSPFPQFPLEVDGLSVSIGCSHDPGSCSPNIFAVLSGKISSKRFIVESKSARSILEGTLAFSVTHISSPCSIQVV</sequence>
<reference evidence="2" key="1">
    <citation type="journal article" date="2011" name="Nat. Genet.">
        <title>The Arabidopsis lyrata genome sequence and the basis of rapid genome size change.</title>
        <authorList>
            <person name="Hu T.T."/>
            <person name="Pattyn P."/>
            <person name="Bakker E.G."/>
            <person name="Cao J."/>
            <person name="Cheng J.-F."/>
            <person name="Clark R.M."/>
            <person name="Fahlgren N."/>
            <person name="Fawcett J.A."/>
            <person name="Grimwood J."/>
            <person name="Gundlach H."/>
            <person name="Haberer G."/>
            <person name="Hollister J.D."/>
            <person name="Ossowski S."/>
            <person name="Ottilar R.P."/>
            <person name="Salamov A.A."/>
            <person name="Schneeberger K."/>
            <person name="Spannagl M."/>
            <person name="Wang X."/>
            <person name="Yang L."/>
            <person name="Nasrallah M.E."/>
            <person name="Bergelson J."/>
            <person name="Carrington J.C."/>
            <person name="Gaut B.S."/>
            <person name="Schmutz J."/>
            <person name="Mayer K.F.X."/>
            <person name="Van de Peer Y."/>
            <person name="Grigoriev I.V."/>
            <person name="Nordborg M."/>
            <person name="Weigel D."/>
            <person name="Guo Y.-L."/>
        </authorList>
    </citation>
    <scope>NUCLEOTIDE SEQUENCE [LARGE SCALE GENOMIC DNA]</scope>
    <source>
        <strain evidence="2">cv. MN47</strain>
    </source>
</reference>
<keyword evidence="2" id="KW-1185">Reference proteome</keyword>
<dbReference type="HOGENOM" id="CLU_2309901_0_0_1"/>
<organism evidence="2">
    <name type="scientific">Arabidopsis lyrata subsp. lyrata</name>
    <name type="common">Lyre-leaved rock-cress</name>
    <dbReference type="NCBI Taxonomy" id="81972"/>
    <lineage>
        <taxon>Eukaryota</taxon>
        <taxon>Viridiplantae</taxon>
        <taxon>Streptophyta</taxon>
        <taxon>Embryophyta</taxon>
        <taxon>Tracheophyta</taxon>
        <taxon>Spermatophyta</taxon>
        <taxon>Magnoliopsida</taxon>
        <taxon>eudicotyledons</taxon>
        <taxon>Gunneridae</taxon>
        <taxon>Pentapetalae</taxon>
        <taxon>rosids</taxon>
        <taxon>malvids</taxon>
        <taxon>Brassicales</taxon>
        <taxon>Brassicaceae</taxon>
        <taxon>Camelineae</taxon>
        <taxon>Arabidopsis</taxon>
    </lineage>
</organism>
<protein>
    <submittedName>
        <fullName evidence="1">Predicted protein</fullName>
    </submittedName>
</protein>
<name>D7KSC5_ARALL</name>
<dbReference type="AlphaFoldDB" id="D7KSC5"/>
<accession>D7KSC5</accession>
<proteinExistence type="predicted"/>
<dbReference type="EMBL" id="GL348714">
    <property type="protein sequence ID" value="EFH64678.1"/>
    <property type="molecule type" value="Genomic_DNA"/>
</dbReference>
<gene>
    <name evidence="1" type="ORF">ARALYDRAFT_315590</name>
</gene>
<evidence type="ECO:0000313" key="1">
    <source>
        <dbReference type="EMBL" id="EFH64678.1"/>
    </source>
</evidence>
<dbReference type="Proteomes" id="UP000008694">
    <property type="component" value="Unassembled WGS sequence"/>
</dbReference>
<evidence type="ECO:0000313" key="2">
    <source>
        <dbReference type="Proteomes" id="UP000008694"/>
    </source>
</evidence>